<gene>
    <name evidence="2" type="ORF">LCGC14_1540790</name>
</gene>
<accession>A0A0F9L947</accession>
<feature type="transmembrane region" description="Helical" evidence="1">
    <location>
        <begin position="139"/>
        <end position="161"/>
    </location>
</feature>
<keyword evidence="1" id="KW-0472">Membrane</keyword>
<dbReference type="EMBL" id="LAZR01011659">
    <property type="protein sequence ID" value="KKM60545.1"/>
    <property type="molecule type" value="Genomic_DNA"/>
</dbReference>
<feature type="transmembrane region" description="Helical" evidence="1">
    <location>
        <begin position="181"/>
        <end position="198"/>
    </location>
</feature>
<evidence type="ECO:0000256" key="1">
    <source>
        <dbReference type="SAM" id="Phobius"/>
    </source>
</evidence>
<sequence length="302" mass="34210">MSLVVYLITYLAIIVFISAIIKRIIHYLTNPLHVRWEIYPVAHAGKRASYGGGYLEEVDWWQKERKVSLIGELKVMIPEIFLLKAVWENNRSLWFFTYPFHLGLYLTSAFFVLLILGAIGQLSGFPVGSDVPLMNAVGALTRLAGPLGFILTIIGALGLIIKRITDPGLRNYSTVSHFFNLILFLVTMAIALIVWLSVDPTFAMARTFLANLISFNPAKISRPMFLLQVLLMVLTIAYIPLTHMSHFFMKYFLYHDIRWGDEPNINTPKTDKKIAVVLNYPVTWSAPHIAGHGKETWAEVVT</sequence>
<name>A0A0F9L947_9ZZZZ</name>
<feature type="transmembrane region" description="Helical" evidence="1">
    <location>
        <begin position="6"/>
        <end position="25"/>
    </location>
</feature>
<keyword evidence="1" id="KW-0812">Transmembrane</keyword>
<dbReference type="InterPro" id="IPR036197">
    <property type="entry name" value="NarG-like_sf"/>
</dbReference>
<dbReference type="Gene3D" id="1.20.950.20">
    <property type="entry name" value="Transmembrane di-heme cytochromes, Chain C"/>
    <property type="match status" value="1"/>
</dbReference>
<reference evidence="2" key="1">
    <citation type="journal article" date="2015" name="Nature">
        <title>Complex archaea that bridge the gap between prokaryotes and eukaryotes.</title>
        <authorList>
            <person name="Spang A."/>
            <person name="Saw J.H."/>
            <person name="Jorgensen S.L."/>
            <person name="Zaremba-Niedzwiedzka K."/>
            <person name="Martijn J."/>
            <person name="Lind A.E."/>
            <person name="van Eijk R."/>
            <person name="Schleper C."/>
            <person name="Guy L."/>
            <person name="Ettema T.J."/>
        </authorList>
    </citation>
    <scope>NUCLEOTIDE SEQUENCE</scope>
</reference>
<feature type="non-terminal residue" evidence="2">
    <location>
        <position position="302"/>
    </location>
</feature>
<organism evidence="2">
    <name type="scientific">marine sediment metagenome</name>
    <dbReference type="NCBI Taxonomy" id="412755"/>
    <lineage>
        <taxon>unclassified sequences</taxon>
        <taxon>metagenomes</taxon>
        <taxon>ecological metagenomes</taxon>
    </lineage>
</organism>
<dbReference type="SUPFAM" id="SSF103501">
    <property type="entry name" value="Respiratory nitrate reductase 1 gamma chain"/>
    <property type="match status" value="1"/>
</dbReference>
<dbReference type="AlphaFoldDB" id="A0A0F9L947"/>
<evidence type="ECO:0008006" key="3">
    <source>
        <dbReference type="Google" id="ProtNLM"/>
    </source>
</evidence>
<feature type="transmembrane region" description="Helical" evidence="1">
    <location>
        <begin position="224"/>
        <end position="241"/>
    </location>
</feature>
<evidence type="ECO:0000313" key="2">
    <source>
        <dbReference type="EMBL" id="KKM60545.1"/>
    </source>
</evidence>
<protein>
    <recommendedName>
        <fullName evidence="3">NarG-like domain-containing protein</fullName>
    </recommendedName>
</protein>
<proteinExistence type="predicted"/>
<feature type="transmembrane region" description="Helical" evidence="1">
    <location>
        <begin position="93"/>
        <end position="119"/>
    </location>
</feature>
<keyword evidence="1" id="KW-1133">Transmembrane helix</keyword>
<comment type="caution">
    <text evidence="2">The sequence shown here is derived from an EMBL/GenBank/DDBJ whole genome shotgun (WGS) entry which is preliminary data.</text>
</comment>